<dbReference type="Pfam" id="PF00011">
    <property type="entry name" value="HSP20"/>
    <property type="match status" value="1"/>
</dbReference>
<evidence type="ECO:0000259" key="3">
    <source>
        <dbReference type="PROSITE" id="PS01031"/>
    </source>
</evidence>
<reference evidence="4" key="1">
    <citation type="submission" date="2023-06" db="EMBL/GenBank/DDBJ databases">
        <authorList>
            <person name="Delattre M."/>
        </authorList>
    </citation>
    <scope>NUCLEOTIDE SEQUENCE</scope>
    <source>
        <strain evidence="4">AF72</strain>
    </source>
</reference>
<dbReference type="InterPro" id="IPR001436">
    <property type="entry name" value="Alpha-crystallin/sHSP_animal"/>
</dbReference>
<sequence>MGEEEWEIDLLVLIVALKASGLPPADPSGGDGRAQVQLDARSFQVALDAKYFTSKDISVKVLGDMVEIRMEHEATGAFGGVKRSVTRCYRLPEKIDPATIKSELNKDGQLVIKGTRKPF</sequence>
<dbReference type="PANTHER" id="PTHR45640:SF35">
    <property type="entry name" value="HEAT SHOCK PROTEIN HSP-12.2"/>
    <property type="match status" value="1"/>
</dbReference>
<dbReference type="SUPFAM" id="SSF49764">
    <property type="entry name" value="HSP20-like chaperones"/>
    <property type="match status" value="1"/>
</dbReference>
<evidence type="ECO:0000313" key="4">
    <source>
        <dbReference type="EMBL" id="CAJ0568995.1"/>
    </source>
</evidence>
<keyword evidence="5" id="KW-1185">Reference proteome</keyword>
<dbReference type="GO" id="GO:0042026">
    <property type="term" value="P:protein refolding"/>
    <property type="evidence" value="ECO:0007669"/>
    <property type="project" value="TreeGrafter"/>
</dbReference>
<dbReference type="GO" id="GO:0009408">
    <property type="term" value="P:response to heat"/>
    <property type="evidence" value="ECO:0007669"/>
    <property type="project" value="TreeGrafter"/>
</dbReference>
<dbReference type="PRINTS" id="PR00299">
    <property type="entry name" value="ACRYSTALLIN"/>
</dbReference>
<dbReference type="GO" id="GO:0005737">
    <property type="term" value="C:cytoplasm"/>
    <property type="evidence" value="ECO:0007669"/>
    <property type="project" value="TreeGrafter"/>
</dbReference>
<comment type="similarity">
    <text evidence="1 2">Belongs to the small heat shock protein (HSP20) family.</text>
</comment>
<name>A0AA36CJ56_9BILA</name>
<feature type="non-terminal residue" evidence="4">
    <location>
        <position position="1"/>
    </location>
</feature>
<feature type="domain" description="SHSP" evidence="3">
    <location>
        <begin position="25"/>
        <end position="119"/>
    </location>
</feature>
<evidence type="ECO:0000313" key="5">
    <source>
        <dbReference type="Proteomes" id="UP001177023"/>
    </source>
</evidence>
<dbReference type="InterPro" id="IPR008978">
    <property type="entry name" value="HSP20-like_chaperone"/>
</dbReference>
<accession>A0AA36CJ56</accession>
<evidence type="ECO:0000256" key="2">
    <source>
        <dbReference type="RuleBase" id="RU003616"/>
    </source>
</evidence>
<dbReference type="EMBL" id="CATQJA010001885">
    <property type="protein sequence ID" value="CAJ0568995.1"/>
    <property type="molecule type" value="Genomic_DNA"/>
</dbReference>
<protein>
    <recommendedName>
        <fullName evidence="3">SHSP domain-containing protein</fullName>
    </recommendedName>
</protein>
<organism evidence="4 5">
    <name type="scientific">Mesorhabditis spiculigera</name>
    <dbReference type="NCBI Taxonomy" id="96644"/>
    <lineage>
        <taxon>Eukaryota</taxon>
        <taxon>Metazoa</taxon>
        <taxon>Ecdysozoa</taxon>
        <taxon>Nematoda</taxon>
        <taxon>Chromadorea</taxon>
        <taxon>Rhabditida</taxon>
        <taxon>Rhabditina</taxon>
        <taxon>Rhabditomorpha</taxon>
        <taxon>Rhabditoidea</taxon>
        <taxon>Rhabditidae</taxon>
        <taxon>Mesorhabditinae</taxon>
        <taxon>Mesorhabditis</taxon>
    </lineage>
</organism>
<dbReference type="PANTHER" id="PTHR45640">
    <property type="entry name" value="HEAT SHOCK PROTEIN HSP-12.2-RELATED"/>
    <property type="match status" value="1"/>
</dbReference>
<evidence type="ECO:0000256" key="1">
    <source>
        <dbReference type="PROSITE-ProRule" id="PRU00285"/>
    </source>
</evidence>
<gene>
    <name evidence="4" type="ORF">MSPICULIGERA_LOCUS7495</name>
</gene>
<dbReference type="GO" id="GO:0005634">
    <property type="term" value="C:nucleus"/>
    <property type="evidence" value="ECO:0007669"/>
    <property type="project" value="TreeGrafter"/>
</dbReference>
<dbReference type="AlphaFoldDB" id="A0AA36CJ56"/>
<comment type="caution">
    <text evidence="4">The sequence shown here is derived from an EMBL/GenBank/DDBJ whole genome shotgun (WGS) entry which is preliminary data.</text>
</comment>
<dbReference type="Gene3D" id="2.60.40.790">
    <property type="match status" value="1"/>
</dbReference>
<proteinExistence type="inferred from homology"/>
<dbReference type="CDD" id="cd06526">
    <property type="entry name" value="metazoan_ACD"/>
    <property type="match status" value="1"/>
</dbReference>
<dbReference type="Proteomes" id="UP001177023">
    <property type="component" value="Unassembled WGS sequence"/>
</dbReference>
<dbReference type="InterPro" id="IPR002068">
    <property type="entry name" value="A-crystallin/Hsp20_dom"/>
</dbReference>
<dbReference type="GO" id="GO:0051082">
    <property type="term" value="F:unfolded protein binding"/>
    <property type="evidence" value="ECO:0007669"/>
    <property type="project" value="TreeGrafter"/>
</dbReference>
<dbReference type="PROSITE" id="PS01031">
    <property type="entry name" value="SHSP"/>
    <property type="match status" value="1"/>
</dbReference>